<feature type="transmembrane region" description="Helical" evidence="6">
    <location>
        <begin position="148"/>
        <end position="167"/>
    </location>
</feature>
<proteinExistence type="predicted"/>
<evidence type="ECO:0000256" key="2">
    <source>
        <dbReference type="ARBA" id="ARBA00022692"/>
    </source>
</evidence>
<evidence type="ECO:0000313" key="7">
    <source>
        <dbReference type="EMBL" id="WFD49493.1"/>
    </source>
</evidence>
<dbReference type="InterPro" id="IPR036259">
    <property type="entry name" value="MFS_trans_sf"/>
</dbReference>
<evidence type="ECO:0000313" key="8">
    <source>
        <dbReference type="Proteomes" id="UP000818624"/>
    </source>
</evidence>
<dbReference type="Gene3D" id="1.20.1720.10">
    <property type="entry name" value="Multidrug resistance protein D"/>
    <property type="match status" value="1"/>
</dbReference>
<dbReference type="SUPFAM" id="SSF103473">
    <property type="entry name" value="MFS general substrate transporter"/>
    <property type="match status" value="1"/>
</dbReference>
<organism evidence="7 8">
    <name type="scientific">Malassezia furfur</name>
    <name type="common">Pityriasis versicolor infection agent</name>
    <name type="synonym">Pityrosporum furfur</name>
    <dbReference type="NCBI Taxonomy" id="55194"/>
    <lineage>
        <taxon>Eukaryota</taxon>
        <taxon>Fungi</taxon>
        <taxon>Dikarya</taxon>
        <taxon>Basidiomycota</taxon>
        <taxon>Ustilaginomycotina</taxon>
        <taxon>Malasseziomycetes</taxon>
        <taxon>Malasseziales</taxon>
        <taxon>Malasseziaceae</taxon>
        <taxon>Malassezia</taxon>
    </lineage>
</organism>
<evidence type="ECO:0000256" key="4">
    <source>
        <dbReference type="ARBA" id="ARBA00023136"/>
    </source>
</evidence>
<dbReference type="EMBL" id="CP046238">
    <property type="protein sequence ID" value="WFD49493.1"/>
    <property type="molecule type" value="Genomic_DNA"/>
</dbReference>
<evidence type="ECO:0000256" key="6">
    <source>
        <dbReference type="SAM" id="Phobius"/>
    </source>
</evidence>
<gene>
    <name evidence="7" type="ORF">GLX27_004176</name>
</gene>
<evidence type="ECO:0000256" key="3">
    <source>
        <dbReference type="ARBA" id="ARBA00022989"/>
    </source>
</evidence>
<evidence type="ECO:0000256" key="1">
    <source>
        <dbReference type="ARBA" id="ARBA00004141"/>
    </source>
</evidence>
<dbReference type="Proteomes" id="UP000818624">
    <property type="component" value="Chromosome 5"/>
</dbReference>
<dbReference type="PANTHER" id="PTHR23502:SF60">
    <property type="entry name" value="MAJOR FACILITATOR SUPERFAMILY (MFS) PROFILE DOMAIN-CONTAINING PROTEIN-RELATED"/>
    <property type="match status" value="1"/>
</dbReference>
<sequence>MERRRSSRHAVPAIPWALGGKHNSTVAHDVPHTHPRERRASFGEALGRAPTALSDALEHWQAMDAARGRLYEARLEATFDDDESEEAELERPFTPQELERASTARSSLFSPGKGGEGPHHDPYLVTWESTHSEHENPRTWTYRHKMGVLAMYAAFSGIGPWASSMASPAVRIIRQDLHFTTTSESQLIIAIFVLALVFGPLFSAPISETIGRRKIVLFCNPVYVCALTQVHRVQHRVHGVQDARADDRATLLRRRV</sequence>
<reference evidence="7 8" key="1">
    <citation type="journal article" date="2020" name="Elife">
        <title>Loss of centromere function drives karyotype evolution in closely related Malassezia species.</title>
        <authorList>
            <person name="Sankaranarayanan S.R."/>
            <person name="Ianiri G."/>
            <person name="Coelho M.A."/>
            <person name="Reza M.H."/>
            <person name="Thimmappa B.C."/>
            <person name="Ganguly P."/>
            <person name="Vadnala R.N."/>
            <person name="Sun S."/>
            <person name="Siddharthan R."/>
            <person name="Tellgren-Roth C."/>
            <person name="Dawson T.L."/>
            <person name="Heitman J."/>
            <person name="Sanyal K."/>
        </authorList>
    </citation>
    <scope>NUCLEOTIDE SEQUENCE [LARGE SCALE GENOMIC DNA]</scope>
    <source>
        <strain evidence="7">CBS14141</strain>
    </source>
</reference>
<feature type="region of interest" description="Disordered" evidence="5">
    <location>
        <begin position="79"/>
        <end position="120"/>
    </location>
</feature>
<evidence type="ECO:0000256" key="5">
    <source>
        <dbReference type="SAM" id="MobiDB-lite"/>
    </source>
</evidence>
<feature type="transmembrane region" description="Helical" evidence="6">
    <location>
        <begin position="187"/>
        <end position="206"/>
    </location>
</feature>
<keyword evidence="3 6" id="KW-1133">Transmembrane helix</keyword>
<protein>
    <recommendedName>
        <fullName evidence="9">Major facilitator superfamily (MFS) profile domain-containing protein</fullName>
    </recommendedName>
</protein>
<accession>A0ABY8EV70</accession>
<feature type="compositionally biased region" description="Acidic residues" evidence="5">
    <location>
        <begin position="79"/>
        <end position="88"/>
    </location>
</feature>
<keyword evidence="8" id="KW-1185">Reference proteome</keyword>
<comment type="subcellular location">
    <subcellularLocation>
        <location evidence="1">Membrane</location>
        <topology evidence="1">Multi-pass membrane protein</topology>
    </subcellularLocation>
</comment>
<keyword evidence="2 6" id="KW-0812">Transmembrane</keyword>
<evidence type="ECO:0008006" key="9">
    <source>
        <dbReference type="Google" id="ProtNLM"/>
    </source>
</evidence>
<name>A0ABY8EV70_MALFU</name>
<keyword evidence="4 6" id="KW-0472">Membrane</keyword>
<dbReference type="PANTHER" id="PTHR23502">
    <property type="entry name" value="MAJOR FACILITATOR SUPERFAMILY"/>
    <property type="match status" value="1"/>
</dbReference>